<dbReference type="Pfam" id="PF07992">
    <property type="entry name" value="Pyr_redox_2"/>
    <property type="match status" value="1"/>
</dbReference>
<dbReference type="Proteomes" id="UP000248783">
    <property type="component" value="Unassembled WGS sequence"/>
</dbReference>
<sequence>MENSGWDVVVVGGGVAGLSAALMLGRARRRTLVVDEGRPRNRFAAHMHGVLGHDGISPAELVRRGRQEVAAYGVEVREGRVDRLERTGRGVRALLADGGRVAARAAVVATGITDDLPDVPGLAERWGDTVLHCPYCHGWEVRGQRLGVLTTSPQGLHQVELVRQWSEDVVVLSAGLGDLDGPTERRLRARGIRIEPAPVTEVTEAAEPTAGGGGLVMRTAGGGRVEVDALFTAGAPRTHDDLLAGLDLDRTSTPDGSFLSVDPAGRTSDDRVWVAGNLVDPAANVATALSAGALAGGAVNAALVEDEFADAVAGAEG</sequence>
<protein>
    <submittedName>
        <fullName evidence="5">NAD(P)/FAD-dependent oxidoreductase</fullName>
    </submittedName>
</protein>
<dbReference type="InterPro" id="IPR036188">
    <property type="entry name" value="FAD/NAD-bd_sf"/>
</dbReference>
<comment type="caution">
    <text evidence="5">The sequence shown here is derived from an EMBL/GenBank/DDBJ whole genome shotgun (WGS) entry which is preliminary data.</text>
</comment>
<dbReference type="GO" id="GO:0004791">
    <property type="term" value="F:thioredoxin-disulfide reductase (NADPH) activity"/>
    <property type="evidence" value="ECO:0007669"/>
    <property type="project" value="UniProtKB-EC"/>
</dbReference>
<gene>
    <name evidence="5" type="ORF">DNL40_14160</name>
</gene>
<accession>A0A2W5WUN4</accession>
<organism evidence="5 6">
    <name type="scientific">Xylanimonas oleitrophica</name>
    <dbReference type="NCBI Taxonomy" id="2607479"/>
    <lineage>
        <taxon>Bacteria</taxon>
        <taxon>Bacillati</taxon>
        <taxon>Actinomycetota</taxon>
        <taxon>Actinomycetes</taxon>
        <taxon>Micrococcales</taxon>
        <taxon>Promicromonosporaceae</taxon>
        <taxon>Xylanimonas</taxon>
    </lineage>
</organism>
<dbReference type="InterPro" id="IPR023753">
    <property type="entry name" value="FAD/NAD-binding_dom"/>
</dbReference>
<evidence type="ECO:0000256" key="3">
    <source>
        <dbReference type="ARBA" id="ARBA00048132"/>
    </source>
</evidence>
<keyword evidence="6" id="KW-1185">Reference proteome</keyword>
<evidence type="ECO:0000256" key="2">
    <source>
        <dbReference type="ARBA" id="ARBA00023002"/>
    </source>
</evidence>
<dbReference type="RefSeq" id="WP_111251912.1">
    <property type="nucleotide sequence ID" value="NZ_QKWH01000014.1"/>
</dbReference>
<proteinExistence type="predicted"/>
<keyword evidence="2" id="KW-0560">Oxidoreductase</keyword>
<dbReference type="SUPFAM" id="SSF51905">
    <property type="entry name" value="FAD/NAD(P)-binding domain"/>
    <property type="match status" value="1"/>
</dbReference>
<dbReference type="Gene3D" id="3.50.50.60">
    <property type="entry name" value="FAD/NAD(P)-binding domain"/>
    <property type="match status" value="2"/>
</dbReference>
<evidence type="ECO:0000259" key="4">
    <source>
        <dbReference type="Pfam" id="PF07992"/>
    </source>
</evidence>
<dbReference type="EMBL" id="QKWH01000014">
    <property type="protein sequence ID" value="PZR51956.1"/>
    <property type="molecule type" value="Genomic_DNA"/>
</dbReference>
<comment type="catalytic activity">
    <reaction evidence="3">
        <text>[thioredoxin]-dithiol + NADP(+) = [thioredoxin]-disulfide + NADPH + H(+)</text>
        <dbReference type="Rhea" id="RHEA:20345"/>
        <dbReference type="Rhea" id="RHEA-COMP:10698"/>
        <dbReference type="Rhea" id="RHEA-COMP:10700"/>
        <dbReference type="ChEBI" id="CHEBI:15378"/>
        <dbReference type="ChEBI" id="CHEBI:29950"/>
        <dbReference type="ChEBI" id="CHEBI:50058"/>
        <dbReference type="ChEBI" id="CHEBI:57783"/>
        <dbReference type="ChEBI" id="CHEBI:58349"/>
        <dbReference type="EC" id="1.8.1.9"/>
    </reaction>
</comment>
<dbReference type="PRINTS" id="PR00368">
    <property type="entry name" value="FADPNR"/>
</dbReference>
<dbReference type="PRINTS" id="PR00469">
    <property type="entry name" value="PNDRDTASEII"/>
</dbReference>
<dbReference type="PANTHER" id="PTHR48105">
    <property type="entry name" value="THIOREDOXIN REDUCTASE 1-RELATED-RELATED"/>
    <property type="match status" value="1"/>
</dbReference>
<dbReference type="AlphaFoldDB" id="A0A2W5WUN4"/>
<name>A0A2W5WUN4_9MICO</name>
<feature type="domain" description="FAD/NAD(P)-binding" evidence="4">
    <location>
        <begin position="7"/>
        <end position="288"/>
    </location>
</feature>
<dbReference type="InterPro" id="IPR050097">
    <property type="entry name" value="Ferredoxin-NADP_redctase_2"/>
</dbReference>
<evidence type="ECO:0000256" key="1">
    <source>
        <dbReference type="ARBA" id="ARBA00022630"/>
    </source>
</evidence>
<keyword evidence="1" id="KW-0285">Flavoprotein</keyword>
<evidence type="ECO:0000313" key="5">
    <source>
        <dbReference type="EMBL" id="PZR51956.1"/>
    </source>
</evidence>
<evidence type="ECO:0000313" key="6">
    <source>
        <dbReference type="Proteomes" id="UP000248783"/>
    </source>
</evidence>
<reference evidence="5 6" key="1">
    <citation type="submission" date="2018-06" db="EMBL/GenBank/DDBJ databases">
        <title>Whole genome sequencing of a novel hydrocarbon degrading bacterial strain, PW21 isolated from oil contaminated produced water sample.</title>
        <authorList>
            <person name="Nagkirti P."/>
            <person name="Shaikh A."/>
            <person name="Gowdaman V."/>
            <person name="Engineer A.E."/>
            <person name="Dagar S."/>
            <person name="Dhakephalkar P.K."/>
        </authorList>
    </citation>
    <scope>NUCLEOTIDE SEQUENCE [LARGE SCALE GENOMIC DNA]</scope>
    <source>
        <strain evidence="5 6">PW21</strain>
    </source>
</reference>